<accession>A0A4C1XEN2</accession>
<dbReference type="InterPro" id="IPR011333">
    <property type="entry name" value="SKP1/BTB/POZ_sf"/>
</dbReference>
<keyword evidence="2" id="KW-0677">Repeat</keyword>
<dbReference type="PANTHER" id="PTHR24412">
    <property type="entry name" value="KELCH PROTEIN"/>
    <property type="match status" value="1"/>
</dbReference>
<dbReference type="EMBL" id="BGZK01000814">
    <property type="protein sequence ID" value="GBP61442.1"/>
    <property type="molecule type" value="Genomic_DNA"/>
</dbReference>
<dbReference type="SUPFAM" id="SSF117281">
    <property type="entry name" value="Kelch motif"/>
    <property type="match status" value="1"/>
</dbReference>
<dbReference type="InterPro" id="IPR000210">
    <property type="entry name" value="BTB/POZ_dom"/>
</dbReference>
<evidence type="ECO:0000256" key="3">
    <source>
        <dbReference type="ARBA" id="ARBA00023203"/>
    </source>
</evidence>
<dbReference type="GO" id="GO:0003779">
    <property type="term" value="F:actin binding"/>
    <property type="evidence" value="ECO:0007669"/>
    <property type="project" value="UniProtKB-KW"/>
</dbReference>
<dbReference type="Pfam" id="PF24681">
    <property type="entry name" value="Kelch_KLHDC2_KLHL20_DRC7"/>
    <property type="match status" value="1"/>
</dbReference>
<evidence type="ECO:0000256" key="2">
    <source>
        <dbReference type="ARBA" id="ARBA00022737"/>
    </source>
</evidence>
<evidence type="ECO:0000259" key="4">
    <source>
        <dbReference type="PROSITE" id="PS50097"/>
    </source>
</evidence>
<comment type="caution">
    <text evidence="5">The sequence shown here is derived from an EMBL/GenBank/DDBJ whole genome shotgun (WGS) entry which is preliminary data.</text>
</comment>
<dbReference type="PROSITE" id="PS50097">
    <property type="entry name" value="BTB"/>
    <property type="match status" value="1"/>
</dbReference>
<keyword evidence="1" id="KW-0880">Kelch repeat</keyword>
<dbReference type="Gene3D" id="3.30.710.10">
    <property type="entry name" value="Potassium Channel Kv1.1, Chain A"/>
    <property type="match status" value="1"/>
</dbReference>
<dbReference type="Gene3D" id="1.25.40.420">
    <property type="match status" value="1"/>
</dbReference>
<organism evidence="5 6">
    <name type="scientific">Eumeta variegata</name>
    <name type="common">Bagworm moth</name>
    <name type="synonym">Eumeta japonica</name>
    <dbReference type="NCBI Taxonomy" id="151549"/>
    <lineage>
        <taxon>Eukaryota</taxon>
        <taxon>Metazoa</taxon>
        <taxon>Ecdysozoa</taxon>
        <taxon>Arthropoda</taxon>
        <taxon>Hexapoda</taxon>
        <taxon>Insecta</taxon>
        <taxon>Pterygota</taxon>
        <taxon>Neoptera</taxon>
        <taxon>Endopterygota</taxon>
        <taxon>Lepidoptera</taxon>
        <taxon>Glossata</taxon>
        <taxon>Ditrysia</taxon>
        <taxon>Tineoidea</taxon>
        <taxon>Psychidae</taxon>
        <taxon>Oiketicinae</taxon>
        <taxon>Eumeta</taxon>
    </lineage>
</organism>
<keyword evidence="6" id="KW-1185">Reference proteome</keyword>
<dbReference type="SUPFAM" id="SSF54695">
    <property type="entry name" value="POZ domain"/>
    <property type="match status" value="1"/>
</dbReference>
<evidence type="ECO:0000256" key="1">
    <source>
        <dbReference type="ARBA" id="ARBA00022441"/>
    </source>
</evidence>
<dbReference type="SMART" id="SM00875">
    <property type="entry name" value="BACK"/>
    <property type="match status" value="1"/>
</dbReference>
<dbReference type="PANTHER" id="PTHR24412:SF35">
    <property type="entry name" value="ACTIN-BINDING PROTEIN IPP"/>
    <property type="match status" value="1"/>
</dbReference>
<gene>
    <name evidence="5" type="primary">IPP</name>
    <name evidence="5" type="ORF">EVAR_50810_1</name>
</gene>
<keyword evidence="3" id="KW-0009">Actin-binding</keyword>
<dbReference type="Gene3D" id="2.120.10.80">
    <property type="entry name" value="Kelch-type beta propeller"/>
    <property type="match status" value="1"/>
</dbReference>
<dbReference type="InterPro" id="IPR006652">
    <property type="entry name" value="Kelch_1"/>
</dbReference>
<dbReference type="Pfam" id="PF00651">
    <property type="entry name" value="BTB"/>
    <property type="match status" value="1"/>
</dbReference>
<reference evidence="5 6" key="1">
    <citation type="journal article" date="2019" name="Commun. Biol.">
        <title>The bagworm genome reveals a unique fibroin gene that provides high tensile strength.</title>
        <authorList>
            <person name="Kono N."/>
            <person name="Nakamura H."/>
            <person name="Ohtoshi R."/>
            <person name="Tomita M."/>
            <person name="Numata K."/>
            <person name="Arakawa K."/>
        </authorList>
    </citation>
    <scope>NUCLEOTIDE SEQUENCE [LARGE SCALE GENOMIC DNA]</scope>
</reference>
<proteinExistence type="predicted"/>
<dbReference type="InterPro" id="IPR011705">
    <property type="entry name" value="BACK"/>
</dbReference>
<dbReference type="InterPro" id="IPR015915">
    <property type="entry name" value="Kelch-typ_b-propeller"/>
</dbReference>
<dbReference type="SMART" id="SM00225">
    <property type="entry name" value="BTB"/>
    <property type="match status" value="1"/>
</dbReference>
<dbReference type="Proteomes" id="UP000299102">
    <property type="component" value="Unassembled WGS sequence"/>
</dbReference>
<name>A0A4C1XEN2_EUMVA</name>
<dbReference type="FunFam" id="1.25.40.420:FF:000001">
    <property type="entry name" value="Kelch-like family member 12"/>
    <property type="match status" value="1"/>
</dbReference>
<dbReference type="Pfam" id="PF07707">
    <property type="entry name" value="BACK"/>
    <property type="match status" value="1"/>
</dbReference>
<dbReference type="AlphaFoldDB" id="A0A4C1XEN2"/>
<dbReference type="SMART" id="SM00612">
    <property type="entry name" value="Kelch"/>
    <property type="match status" value="5"/>
</dbReference>
<sequence length="781" mass="86857">MNLVTVSRHKLTSQSHVTIVVAGLPSSPFPRRGRPSEPENVRRVEIGFVTPYNGVIQHDDGSSEPEKQRYTTVFRYELLQGKGLLLTKFREAGILCDVELVSGDTVVKAHRVVLSAVTPYFETMFTSGLEECENKSVFLPSIPPEVLPLIVDFIYTGQIVINNSTVQYLMDAADMLQLHELSASCAEYLKTQLHPTNVLGIFSFADAHNCMEVAEEALSYAQTHWKAVALGDEFLTIPLTLLIKLISSDQLKIDEENQILNAALSWLDHDPSSRRQHSVEVLRQVRLRALKPHALENALENVKDPSLAEIVRVFKTVLEMEVNVKPRQVAEYYLYVVGGHRRHSPTIIEKLATAVKFDVHKNWKLGTPIQMAVSLDHGAQPEPDFQTIRTIHLPLFNLPVCKQCLEGRSGFQHHRERGVISPASRSGKTYELSTLSIGIDGFKSITRESKEIAPMWISRSMLGVAALGGLLYAVGGENNDKALASGEVYDPITDKWTPIAPMQKARQCFGLAAVNKRLFAFGGIGDQLESSVEAYDPTTDEWVVVGEMPEPRSDMSVVTYGETVYVVGGRTQTHEYTSDVLKYTPARAEWCRLKPLLLARAAAAAVIVWPRLYVVGGQSTENTTATEMMDCYDLQTTVHPGTVLRNRQFGDLTFRRRLVPGLRAAPVANVKWLHCVVYFTVFTPANLLGGKIYKSRIGTRNLAPTRPHGCVRAGTALENSQLGDAPFRRRLVQVSGRASRDHLTELLFCSLPLLAADRVNTRIWALRTKALSLPNLFSIIS</sequence>
<feature type="domain" description="BTB" evidence="4">
    <location>
        <begin position="96"/>
        <end position="163"/>
    </location>
</feature>
<protein>
    <submittedName>
        <fullName evidence="5">Actin-binding protein IPP</fullName>
    </submittedName>
</protein>
<dbReference type="STRING" id="151549.A0A4C1XEN2"/>
<evidence type="ECO:0000313" key="5">
    <source>
        <dbReference type="EMBL" id="GBP61442.1"/>
    </source>
</evidence>
<dbReference type="OrthoDB" id="1022638at2759"/>
<evidence type="ECO:0000313" key="6">
    <source>
        <dbReference type="Proteomes" id="UP000299102"/>
    </source>
</evidence>